<dbReference type="GO" id="GO:0005737">
    <property type="term" value="C:cytoplasm"/>
    <property type="evidence" value="ECO:0007669"/>
    <property type="project" value="TreeGrafter"/>
</dbReference>
<dbReference type="SUPFAM" id="SSF52833">
    <property type="entry name" value="Thioredoxin-like"/>
    <property type="match status" value="1"/>
</dbReference>
<dbReference type="InterPro" id="IPR040079">
    <property type="entry name" value="Glutathione_S-Trfase"/>
</dbReference>
<dbReference type="Proteomes" id="UP000266841">
    <property type="component" value="Unassembled WGS sequence"/>
</dbReference>
<dbReference type="InterPro" id="IPR036282">
    <property type="entry name" value="Glutathione-S-Trfase_C_sf"/>
</dbReference>
<dbReference type="Gene3D" id="3.40.30.10">
    <property type="entry name" value="Glutaredoxin"/>
    <property type="match status" value="1"/>
</dbReference>
<accession>K0RS65</accession>
<feature type="domain" description="GST C-terminal" evidence="2">
    <location>
        <begin position="220"/>
        <end position="355"/>
    </location>
</feature>
<organism evidence="3 4">
    <name type="scientific">Thalassiosira oceanica</name>
    <name type="common">Marine diatom</name>
    <dbReference type="NCBI Taxonomy" id="159749"/>
    <lineage>
        <taxon>Eukaryota</taxon>
        <taxon>Sar</taxon>
        <taxon>Stramenopiles</taxon>
        <taxon>Ochrophyta</taxon>
        <taxon>Bacillariophyta</taxon>
        <taxon>Coscinodiscophyceae</taxon>
        <taxon>Thalassiosirophycidae</taxon>
        <taxon>Thalassiosirales</taxon>
        <taxon>Thalassiosiraceae</taxon>
        <taxon>Thalassiosira</taxon>
    </lineage>
</organism>
<dbReference type="Pfam" id="PF13410">
    <property type="entry name" value="GST_C_2"/>
    <property type="match status" value="1"/>
</dbReference>
<keyword evidence="4" id="KW-1185">Reference proteome</keyword>
<proteinExistence type="predicted"/>
<dbReference type="Gene3D" id="1.20.1050.10">
    <property type="match status" value="1"/>
</dbReference>
<dbReference type="OrthoDB" id="2309723at2759"/>
<comment type="caution">
    <text evidence="3">The sequence shown here is derived from an EMBL/GenBank/DDBJ whole genome shotgun (WGS) entry which is preliminary data.</text>
</comment>
<protein>
    <recommendedName>
        <fullName evidence="2">GST C-terminal domain-containing protein</fullName>
    </recommendedName>
</protein>
<reference evidence="3 4" key="1">
    <citation type="journal article" date="2012" name="Genome Biol.">
        <title>Genome and low-iron response of an oceanic diatom adapted to chronic iron limitation.</title>
        <authorList>
            <person name="Lommer M."/>
            <person name="Specht M."/>
            <person name="Roy A.S."/>
            <person name="Kraemer L."/>
            <person name="Andreson R."/>
            <person name="Gutowska M.A."/>
            <person name="Wolf J."/>
            <person name="Bergner S.V."/>
            <person name="Schilhabel M.B."/>
            <person name="Klostermeier U.C."/>
            <person name="Beiko R.G."/>
            <person name="Rosenstiel P."/>
            <person name="Hippler M."/>
            <person name="Laroche J."/>
        </authorList>
    </citation>
    <scope>NUCLEOTIDE SEQUENCE [LARGE SCALE GENOMIC DNA]</scope>
    <source>
        <strain evidence="3 4">CCMP1005</strain>
    </source>
</reference>
<dbReference type="Pfam" id="PF13409">
    <property type="entry name" value="GST_N_2"/>
    <property type="match status" value="1"/>
</dbReference>
<evidence type="ECO:0000259" key="2">
    <source>
        <dbReference type="PROSITE" id="PS50405"/>
    </source>
</evidence>
<feature type="region of interest" description="Disordered" evidence="1">
    <location>
        <begin position="141"/>
        <end position="160"/>
    </location>
</feature>
<dbReference type="SFLD" id="SFLDG01148">
    <property type="entry name" value="Xi_(cytGST)"/>
    <property type="match status" value="1"/>
</dbReference>
<name>K0RS65_THAOC</name>
<dbReference type="SFLD" id="SFLDG01206">
    <property type="entry name" value="Xi.1"/>
    <property type="match status" value="1"/>
</dbReference>
<sequence length="387" mass="43566">MLTNRIRALLVSVSSTTSNSFAGAGANLSITANMATTKHQATAKKARTALDEIGAKGEFRRVDAGWRSWVKNGEPQAKHRAESGRYHLYVAYACPWAHRALITRSLKGLEDCISVTVVMPTWRRTKPDDPDDAHTGWVFSDPDGEPQPNAVGLGGPFPSSHPDNEPDPVFGAATMREVYEKCNDQAGKYSVPVLFDMKLNTIVNNESSEIIKMLNSEFNNFAKHPDVDLNPDVLQDEMARVDEWIYPTINNGVYRCGFAKSQEAYDEAIDELTDSFDRLEALLGERRFLCGDKFTLSDVRLFVTLLRFDPVYIVYFKTDTRSVAHSPNILNYCREVYQMPGVKQTVDMKQIKSHYFTSHPDLNKYSIIPRGSDFEALLSEPHNRSEL</sequence>
<evidence type="ECO:0000256" key="1">
    <source>
        <dbReference type="SAM" id="MobiDB-lite"/>
    </source>
</evidence>
<dbReference type="OMA" id="YQLFVSY"/>
<dbReference type="AlphaFoldDB" id="K0RS65"/>
<dbReference type="GO" id="GO:0004364">
    <property type="term" value="F:glutathione transferase activity"/>
    <property type="evidence" value="ECO:0007669"/>
    <property type="project" value="InterPro"/>
</dbReference>
<dbReference type="InterPro" id="IPR004045">
    <property type="entry name" value="Glutathione_S-Trfase_N"/>
</dbReference>
<dbReference type="EMBL" id="AGNL01032947">
    <property type="protein sequence ID" value="EJK55900.1"/>
    <property type="molecule type" value="Genomic_DNA"/>
</dbReference>
<dbReference type="SFLD" id="SFLDS00019">
    <property type="entry name" value="Glutathione_Transferase_(cytos"/>
    <property type="match status" value="1"/>
</dbReference>
<dbReference type="PROSITE" id="PS50405">
    <property type="entry name" value="GST_CTER"/>
    <property type="match status" value="1"/>
</dbReference>
<dbReference type="SUPFAM" id="SSF47616">
    <property type="entry name" value="GST C-terminal domain-like"/>
    <property type="match status" value="1"/>
</dbReference>
<dbReference type="PANTHER" id="PTHR32419:SF6">
    <property type="entry name" value="GLUTATHIONE S-TRANSFERASE OMEGA-LIKE 1-RELATED"/>
    <property type="match status" value="1"/>
</dbReference>
<dbReference type="InterPro" id="IPR036249">
    <property type="entry name" value="Thioredoxin-like_sf"/>
</dbReference>
<dbReference type="InterPro" id="IPR016639">
    <property type="entry name" value="GST_Omega/GSH"/>
</dbReference>
<dbReference type="InterPro" id="IPR047047">
    <property type="entry name" value="GST_Omega-like_C"/>
</dbReference>
<gene>
    <name evidence="3" type="ORF">THAOC_24307</name>
</gene>
<dbReference type="eggNOG" id="KOG2903">
    <property type="taxonomic scope" value="Eukaryota"/>
</dbReference>
<evidence type="ECO:0000313" key="3">
    <source>
        <dbReference type="EMBL" id="EJK55900.1"/>
    </source>
</evidence>
<dbReference type="CDD" id="cd03190">
    <property type="entry name" value="GST_C_Omega_like"/>
    <property type="match status" value="1"/>
</dbReference>
<dbReference type="InterPro" id="IPR010987">
    <property type="entry name" value="Glutathione-S-Trfase_C-like"/>
</dbReference>
<evidence type="ECO:0000313" key="4">
    <source>
        <dbReference type="Proteomes" id="UP000266841"/>
    </source>
</evidence>
<dbReference type="PANTHER" id="PTHR32419">
    <property type="entry name" value="GLUTATHIONYL-HYDROQUINONE REDUCTASE"/>
    <property type="match status" value="1"/>
</dbReference>